<dbReference type="Gene3D" id="1.20.1250.20">
    <property type="entry name" value="MFS general substrate transporter like domains"/>
    <property type="match status" value="2"/>
</dbReference>
<feature type="transmembrane region" description="Helical" evidence="5">
    <location>
        <begin position="267"/>
        <end position="291"/>
    </location>
</feature>
<proteinExistence type="predicted"/>
<evidence type="ECO:0000256" key="5">
    <source>
        <dbReference type="SAM" id="Phobius"/>
    </source>
</evidence>
<dbReference type="InterPro" id="IPR020846">
    <property type="entry name" value="MFS_dom"/>
</dbReference>
<evidence type="ECO:0000256" key="2">
    <source>
        <dbReference type="ARBA" id="ARBA00022692"/>
    </source>
</evidence>
<keyword evidence="2 5" id="KW-0812">Transmembrane</keyword>
<comment type="caution">
    <text evidence="7">The sequence shown here is derived from an EMBL/GenBank/DDBJ whole genome shotgun (WGS) entry which is preliminary data.</text>
</comment>
<evidence type="ECO:0000313" key="7">
    <source>
        <dbReference type="EMBL" id="NYJ01773.1"/>
    </source>
</evidence>
<dbReference type="InterPro" id="IPR036259">
    <property type="entry name" value="MFS_trans_sf"/>
</dbReference>
<evidence type="ECO:0000256" key="1">
    <source>
        <dbReference type="ARBA" id="ARBA00004651"/>
    </source>
</evidence>
<evidence type="ECO:0000256" key="3">
    <source>
        <dbReference type="ARBA" id="ARBA00022989"/>
    </source>
</evidence>
<feature type="transmembrane region" description="Helical" evidence="5">
    <location>
        <begin position="196"/>
        <end position="218"/>
    </location>
</feature>
<dbReference type="RefSeq" id="WP_179668217.1">
    <property type="nucleotide sequence ID" value="NZ_JACCFP010000001.1"/>
</dbReference>
<accession>A0A853C6C5</accession>
<evidence type="ECO:0000256" key="4">
    <source>
        <dbReference type="ARBA" id="ARBA00023136"/>
    </source>
</evidence>
<name>A0A853C6C5_9ACTN</name>
<feature type="domain" description="Major facilitator superfamily (MFS) profile" evidence="6">
    <location>
        <begin position="261"/>
        <end position="452"/>
    </location>
</feature>
<feature type="transmembrane region" description="Helical" evidence="5">
    <location>
        <begin position="420"/>
        <end position="437"/>
    </location>
</feature>
<keyword evidence="3 5" id="KW-1133">Transmembrane helix</keyword>
<dbReference type="PANTHER" id="PTHR11360">
    <property type="entry name" value="MONOCARBOXYLATE TRANSPORTER"/>
    <property type="match status" value="1"/>
</dbReference>
<dbReference type="InterPro" id="IPR011701">
    <property type="entry name" value="MFS"/>
</dbReference>
<keyword evidence="8" id="KW-1185">Reference proteome</keyword>
<comment type="subcellular location">
    <subcellularLocation>
        <location evidence="1">Cell membrane</location>
        <topology evidence="1">Multi-pass membrane protein</topology>
    </subcellularLocation>
</comment>
<dbReference type="Pfam" id="PF07690">
    <property type="entry name" value="MFS_1"/>
    <property type="match status" value="1"/>
</dbReference>
<dbReference type="SUPFAM" id="SSF103473">
    <property type="entry name" value="MFS general substrate transporter"/>
    <property type="match status" value="1"/>
</dbReference>
<feature type="transmembrane region" description="Helical" evidence="5">
    <location>
        <begin position="393"/>
        <end position="414"/>
    </location>
</feature>
<keyword evidence="4 5" id="KW-0472">Membrane</keyword>
<dbReference type="AlphaFoldDB" id="A0A853C6C5"/>
<dbReference type="PANTHER" id="PTHR11360:SF304">
    <property type="entry name" value="MFS DOMAIN-CONTAINING PROTEIN"/>
    <property type="match status" value="1"/>
</dbReference>
<feature type="transmembrane region" description="Helical" evidence="5">
    <location>
        <begin position="77"/>
        <end position="96"/>
    </location>
</feature>
<evidence type="ECO:0000259" key="6">
    <source>
        <dbReference type="PROSITE" id="PS50850"/>
    </source>
</evidence>
<sequence length="452" mass="46385">MFTTSIRLVRFSREVTDAYGRRYRVGETPEELTGRPREHQVWRAWLCLAAIGPLQYLFGFAVLGVPGTSTWDTVHAAWLLALFVVVQAGTALPCAWLARRRMAPSPSALVTTGGVLAAAGLLCLGHADSLAVAAVGYAGLGGVGAGLVYSTAASTAGRWFPDRRVSTIGFVTGAFACGAVPGILALTLATSADAHVVVYDVLAGIALVVVTAAGRGLVDPPPQWWPADIDPQLWAIDHSLNRSLPHNVPAVREYPPLDALRTSALPLMWLIFATVTAVALLGTAFVSHYAVEAGLGVTAAGLAAAGLAAVSGLGRSATARLSDIFGRSHVLGVIVAGEGVAQLGLAATGHLGNAIGFTLFAILAGLGGGAFYAIFAHLVLEYFGERDVLQNQAILYSAKAVGGVVGIGGGAALISHSGHVAAFTTAGCAALVAACLLPRLKQPGRPTLPPRG</sequence>
<feature type="transmembrane region" description="Helical" evidence="5">
    <location>
        <begin position="297"/>
        <end position="318"/>
    </location>
</feature>
<dbReference type="InterPro" id="IPR050327">
    <property type="entry name" value="Proton-linked_MCT"/>
</dbReference>
<evidence type="ECO:0000313" key="8">
    <source>
        <dbReference type="Proteomes" id="UP000530424"/>
    </source>
</evidence>
<protein>
    <submittedName>
        <fullName evidence="7">MFS family permease</fullName>
    </submittedName>
</protein>
<gene>
    <name evidence="7" type="ORF">HNR19_002471</name>
</gene>
<dbReference type="GO" id="GO:0005886">
    <property type="term" value="C:plasma membrane"/>
    <property type="evidence" value="ECO:0007669"/>
    <property type="project" value="UniProtKB-SubCell"/>
</dbReference>
<feature type="transmembrane region" description="Helical" evidence="5">
    <location>
        <begin position="168"/>
        <end position="190"/>
    </location>
</feature>
<dbReference type="Proteomes" id="UP000530424">
    <property type="component" value="Unassembled WGS sequence"/>
</dbReference>
<dbReference type="PROSITE" id="PS50850">
    <property type="entry name" value="MFS"/>
    <property type="match status" value="1"/>
</dbReference>
<feature type="transmembrane region" description="Helical" evidence="5">
    <location>
        <begin position="133"/>
        <end position="156"/>
    </location>
</feature>
<dbReference type="EMBL" id="JACCFP010000001">
    <property type="protein sequence ID" value="NYJ01773.1"/>
    <property type="molecule type" value="Genomic_DNA"/>
</dbReference>
<reference evidence="7 8" key="1">
    <citation type="submission" date="2020-07" db="EMBL/GenBank/DDBJ databases">
        <title>Sequencing the genomes of 1000 actinobacteria strains.</title>
        <authorList>
            <person name="Klenk H.-P."/>
        </authorList>
    </citation>
    <scope>NUCLEOTIDE SEQUENCE [LARGE SCALE GENOMIC DNA]</scope>
    <source>
        <strain evidence="7 8">DSM 103833</strain>
    </source>
</reference>
<feature type="transmembrane region" description="Helical" evidence="5">
    <location>
        <begin position="357"/>
        <end position="381"/>
    </location>
</feature>
<organism evidence="7 8">
    <name type="scientific">Nocardioides thalensis</name>
    <dbReference type="NCBI Taxonomy" id="1914755"/>
    <lineage>
        <taxon>Bacteria</taxon>
        <taxon>Bacillati</taxon>
        <taxon>Actinomycetota</taxon>
        <taxon>Actinomycetes</taxon>
        <taxon>Propionibacteriales</taxon>
        <taxon>Nocardioidaceae</taxon>
        <taxon>Nocardioides</taxon>
    </lineage>
</organism>
<dbReference type="GO" id="GO:0022857">
    <property type="term" value="F:transmembrane transporter activity"/>
    <property type="evidence" value="ECO:0007669"/>
    <property type="project" value="InterPro"/>
</dbReference>
<feature type="transmembrane region" description="Helical" evidence="5">
    <location>
        <begin position="44"/>
        <end position="65"/>
    </location>
</feature>